<comment type="caution">
    <text evidence="1">The sequence shown here is derived from an EMBL/GenBank/DDBJ whole genome shotgun (WGS) entry which is preliminary data.</text>
</comment>
<dbReference type="EMBL" id="BAAAPE010000008">
    <property type="protein sequence ID" value="GAA2077628.1"/>
    <property type="molecule type" value="Genomic_DNA"/>
</dbReference>
<dbReference type="Proteomes" id="UP001500016">
    <property type="component" value="Unassembled WGS sequence"/>
</dbReference>
<gene>
    <name evidence="1" type="ORF">GCM10009801_33850</name>
</gene>
<organism evidence="1 2">
    <name type="scientific">Streptomyces albiaxialis</name>
    <dbReference type="NCBI Taxonomy" id="329523"/>
    <lineage>
        <taxon>Bacteria</taxon>
        <taxon>Bacillati</taxon>
        <taxon>Actinomycetota</taxon>
        <taxon>Actinomycetes</taxon>
        <taxon>Kitasatosporales</taxon>
        <taxon>Streptomycetaceae</taxon>
        <taxon>Streptomyces</taxon>
    </lineage>
</organism>
<evidence type="ECO:0000313" key="1">
    <source>
        <dbReference type="EMBL" id="GAA2077628.1"/>
    </source>
</evidence>
<proteinExistence type="predicted"/>
<keyword evidence="2" id="KW-1185">Reference proteome</keyword>
<name>A0ABN2W0X7_9ACTN</name>
<evidence type="ECO:0000313" key="2">
    <source>
        <dbReference type="Proteomes" id="UP001500016"/>
    </source>
</evidence>
<sequence length="69" mass="7159">MEKGKEFMANKTLEHINEVSAARFGELTEHAEAEFALAGTPIASTPAFVALATLGAAGAGLSAYNYAND</sequence>
<protein>
    <submittedName>
        <fullName evidence="1">Uncharacterized protein</fullName>
    </submittedName>
</protein>
<accession>A0ABN2W0X7</accession>
<reference evidence="1 2" key="1">
    <citation type="journal article" date="2019" name="Int. J. Syst. Evol. Microbiol.">
        <title>The Global Catalogue of Microorganisms (GCM) 10K type strain sequencing project: providing services to taxonomists for standard genome sequencing and annotation.</title>
        <authorList>
            <consortium name="The Broad Institute Genomics Platform"/>
            <consortium name="The Broad Institute Genome Sequencing Center for Infectious Disease"/>
            <person name="Wu L."/>
            <person name="Ma J."/>
        </authorList>
    </citation>
    <scope>NUCLEOTIDE SEQUENCE [LARGE SCALE GENOMIC DNA]</scope>
    <source>
        <strain evidence="1 2">JCM 15478</strain>
    </source>
</reference>